<feature type="compositionally biased region" description="Basic and acidic residues" evidence="1">
    <location>
        <begin position="62"/>
        <end position="73"/>
    </location>
</feature>
<evidence type="ECO:0000313" key="3">
    <source>
        <dbReference type="Proteomes" id="UP000824219"/>
    </source>
</evidence>
<comment type="caution">
    <text evidence="2">The sequence shown here is derived from an EMBL/GenBank/DDBJ whole genome shotgun (WGS) entry which is preliminary data.</text>
</comment>
<sequence>MSGTSWPRARRQARWGSGNRKPSAFEPRRVHSRARGQTPRAVRHSTGGEVEEEHEEEEEEEKVVVVEKEKEEGGVELSYLSPRFSAP</sequence>
<feature type="compositionally biased region" description="Acidic residues" evidence="1">
    <location>
        <begin position="49"/>
        <end position="61"/>
    </location>
</feature>
<keyword evidence="3" id="KW-1185">Reference proteome</keyword>
<reference evidence="2 3" key="1">
    <citation type="submission" date="2021-06" db="EMBL/GenBank/DDBJ databases">
        <title>Chromosome-level genome assembly of the red-tail catfish (Hemibagrus wyckioides).</title>
        <authorList>
            <person name="Shao F."/>
        </authorList>
    </citation>
    <scope>NUCLEOTIDE SEQUENCE [LARGE SCALE GENOMIC DNA]</scope>
    <source>
        <strain evidence="2">EC202008001</strain>
        <tissue evidence="2">Blood</tissue>
    </source>
</reference>
<evidence type="ECO:0000256" key="1">
    <source>
        <dbReference type="SAM" id="MobiDB-lite"/>
    </source>
</evidence>
<accession>A0A9D3NWN8</accession>
<gene>
    <name evidence="2" type="ORF">KOW79_006039</name>
</gene>
<evidence type="ECO:0000313" key="2">
    <source>
        <dbReference type="EMBL" id="KAG7329817.1"/>
    </source>
</evidence>
<dbReference type="Proteomes" id="UP000824219">
    <property type="component" value="Linkage Group LG07"/>
</dbReference>
<feature type="region of interest" description="Disordered" evidence="1">
    <location>
        <begin position="1"/>
        <end position="87"/>
    </location>
</feature>
<dbReference type="EMBL" id="JAHKSW010000007">
    <property type="protein sequence ID" value="KAG7329817.1"/>
    <property type="molecule type" value="Genomic_DNA"/>
</dbReference>
<name>A0A9D3NWN8_9TELE</name>
<dbReference type="AlphaFoldDB" id="A0A9D3NWN8"/>
<organism evidence="2 3">
    <name type="scientific">Hemibagrus wyckioides</name>
    <dbReference type="NCBI Taxonomy" id="337641"/>
    <lineage>
        <taxon>Eukaryota</taxon>
        <taxon>Metazoa</taxon>
        <taxon>Chordata</taxon>
        <taxon>Craniata</taxon>
        <taxon>Vertebrata</taxon>
        <taxon>Euteleostomi</taxon>
        <taxon>Actinopterygii</taxon>
        <taxon>Neopterygii</taxon>
        <taxon>Teleostei</taxon>
        <taxon>Ostariophysi</taxon>
        <taxon>Siluriformes</taxon>
        <taxon>Bagridae</taxon>
        <taxon>Hemibagrus</taxon>
    </lineage>
</organism>
<protein>
    <submittedName>
        <fullName evidence="2">Uncharacterized protein</fullName>
    </submittedName>
</protein>
<proteinExistence type="predicted"/>